<reference evidence="2" key="1">
    <citation type="submission" date="2020-02" db="EMBL/GenBank/DDBJ databases">
        <authorList>
            <person name="Meier V. D."/>
        </authorList>
    </citation>
    <scope>NUCLEOTIDE SEQUENCE</scope>
    <source>
        <strain evidence="2">AVDCRST_MAG07</strain>
    </source>
</reference>
<organism evidence="2">
    <name type="scientific">uncultured Frankineae bacterium</name>
    <dbReference type="NCBI Taxonomy" id="437475"/>
    <lineage>
        <taxon>Bacteria</taxon>
        <taxon>Bacillati</taxon>
        <taxon>Actinomycetota</taxon>
        <taxon>Actinomycetes</taxon>
        <taxon>Frankiales</taxon>
        <taxon>environmental samples</taxon>
    </lineage>
</organism>
<dbReference type="AlphaFoldDB" id="A0A6J4KH80"/>
<proteinExistence type="predicted"/>
<gene>
    <name evidence="2" type="ORF">AVDCRST_MAG07-84</name>
</gene>
<evidence type="ECO:0000256" key="1">
    <source>
        <dbReference type="SAM" id="MobiDB-lite"/>
    </source>
</evidence>
<protein>
    <submittedName>
        <fullName evidence="2">Uncharacterized protein</fullName>
    </submittedName>
</protein>
<sequence>MSGRAAADGHPRLAGADAAGLGGRRRSCPRLTRTRPDLDPA</sequence>
<name>A0A6J4KH80_9ACTN</name>
<feature type="region of interest" description="Disordered" evidence="1">
    <location>
        <begin position="1"/>
        <end position="41"/>
    </location>
</feature>
<evidence type="ECO:0000313" key="2">
    <source>
        <dbReference type="EMBL" id="CAA9305833.1"/>
    </source>
</evidence>
<accession>A0A6J4KH80</accession>
<dbReference type="EMBL" id="CADCUB010000008">
    <property type="protein sequence ID" value="CAA9305833.1"/>
    <property type="molecule type" value="Genomic_DNA"/>
</dbReference>